<reference evidence="2" key="1">
    <citation type="submission" date="2023-07" db="EMBL/GenBank/DDBJ databases">
        <authorList>
            <person name="Kim M."/>
        </authorList>
    </citation>
    <scope>NUCLEOTIDE SEQUENCE</scope>
    <source>
        <strain evidence="2">BIUV-7</strain>
    </source>
</reference>
<evidence type="ECO:0000313" key="2">
    <source>
        <dbReference type="EMBL" id="MDO6415494.1"/>
    </source>
</evidence>
<accession>A0ABT8YAZ4</accession>
<evidence type="ECO:0008006" key="4">
    <source>
        <dbReference type="Google" id="ProtNLM"/>
    </source>
</evidence>
<organism evidence="2 3">
    <name type="scientific">Sphingomonas natans</name>
    <dbReference type="NCBI Taxonomy" id="3063330"/>
    <lineage>
        <taxon>Bacteria</taxon>
        <taxon>Pseudomonadati</taxon>
        <taxon>Pseudomonadota</taxon>
        <taxon>Alphaproteobacteria</taxon>
        <taxon>Sphingomonadales</taxon>
        <taxon>Sphingomonadaceae</taxon>
        <taxon>Sphingomonas</taxon>
    </lineage>
</organism>
<dbReference type="Proteomes" id="UP001169764">
    <property type="component" value="Unassembled WGS sequence"/>
</dbReference>
<dbReference type="EMBL" id="JAUOTP010000006">
    <property type="protein sequence ID" value="MDO6415494.1"/>
    <property type="molecule type" value="Genomic_DNA"/>
</dbReference>
<sequence>MIWALVGLSVVEMGVVHALIALWKPAVGLCLSAVTLLGIAWLVRLVRSFPRLPVLVGEDIVVMRVGTLRRIDVPADAIARLRASWTAEALKQRSVLRLSLLAYPNVVIDLTQPLPHGKRAIRAVAHRLDDPAAFSAALAELQGADDRR</sequence>
<evidence type="ECO:0000313" key="3">
    <source>
        <dbReference type="Proteomes" id="UP001169764"/>
    </source>
</evidence>
<keyword evidence="3" id="KW-1185">Reference proteome</keyword>
<gene>
    <name evidence="2" type="ORF">Q4F19_13965</name>
</gene>
<proteinExistence type="predicted"/>
<comment type="caution">
    <text evidence="2">The sequence shown here is derived from an EMBL/GenBank/DDBJ whole genome shotgun (WGS) entry which is preliminary data.</text>
</comment>
<name>A0ABT8YAZ4_9SPHN</name>
<keyword evidence="1" id="KW-1133">Transmembrane helix</keyword>
<protein>
    <recommendedName>
        <fullName evidence="4">DUF304 domain-containing protein</fullName>
    </recommendedName>
</protein>
<feature type="transmembrane region" description="Helical" evidence="1">
    <location>
        <begin position="20"/>
        <end position="43"/>
    </location>
</feature>
<evidence type="ECO:0000256" key="1">
    <source>
        <dbReference type="SAM" id="Phobius"/>
    </source>
</evidence>
<keyword evidence="1" id="KW-0812">Transmembrane</keyword>
<keyword evidence="1" id="KW-0472">Membrane</keyword>